<evidence type="ECO:0000256" key="1">
    <source>
        <dbReference type="ARBA" id="ARBA00008383"/>
    </source>
</evidence>
<evidence type="ECO:0000313" key="4">
    <source>
        <dbReference type="Proteomes" id="UP000590749"/>
    </source>
</evidence>
<dbReference type="AlphaFoldDB" id="A0A7W5AIG3"/>
<protein>
    <submittedName>
        <fullName evidence="3">Alpha-methylacyl-CoA racemase</fullName>
        <ecNumber evidence="3">5.1.99.4</ecNumber>
    </submittedName>
</protein>
<gene>
    <name evidence="3" type="ORF">FHR83_004354</name>
</gene>
<comment type="similarity">
    <text evidence="1">Belongs to the CoA-transferase III family.</text>
</comment>
<evidence type="ECO:0000256" key="2">
    <source>
        <dbReference type="ARBA" id="ARBA00023235"/>
    </source>
</evidence>
<dbReference type="InterPro" id="IPR044855">
    <property type="entry name" value="CoA-Trfase_III_dom3_sf"/>
</dbReference>
<comment type="caution">
    <text evidence="3">The sequence shown here is derived from an EMBL/GenBank/DDBJ whole genome shotgun (WGS) entry which is preliminary data.</text>
</comment>
<name>A0A7W5AIG3_9ACTN</name>
<accession>A0A7W5AIG3</accession>
<dbReference type="PANTHER" id="PTHR48228:SF5">
    <property type="entry name" value="ALPHA-METHYLACYL-COA RACEMASE"/>
    <property type="match status" value="1"/>
</dbReference>
<dbReference type="Pfam" id="PF02515">
    <property type="entry name" value="CoA_transf_3"/>
    <property type="match status" value="1"/>
</dbReference>
<dbReference type="InterPro" id="IPR003673">
    <property type="entry name" value="CoA-Trfase_fam_III"/>
</dbReference>
<proteinExistence type="inferred from homology"/>
<keyword evidence="2 3" id="KW-0413">Isomerase</keyword>
<dbReference type="PANTHER" id="PTHR48228">
    <property type="entry name" value="SUCCINYL-COA--D-CITRAMALATE COA-TRANSFERASE"/>
    <property type="match status" value="1"/>
</dbReference>
<dbReference type="Gene3D" id="3.30.1540.10">
    <property type="entry name" value="formyl-coa transferase, domain 3"/>
    <property type="match status" value="1"/>
</dbReference>
<keyword evidence="4" id="KW-1185">Reference proteome</keyword>
<dbReference type="FunFam" id="3.30.1540.10:FF:000004">
    <property type="entry name" value="Probable alpha-methylacyl-CoA racemase mcr"/>
    <property type="match status" value="1"/>
</dbReference>
<dbReference type="InterPro" id="IPR023606">
    <property type="entry name" value="CoA-Trfase_III_dom_1_sf"/>
</dbReference>
<dbReference type="InterPro" id="IPR050509">
    <property type="entry name" value="CoA-transferase_III"/>
</dbReference>
<dbReference type="EC" id="5.1.99.4" evidence="3"/>
<dbReference type="SUPFAM" id="SSF89796">
    <property type="entry name" value="CoA-transferase family III (CaiB/BaiF)"/>
    <property type="match status" value="1"/>
</dbReference>
<reference evidence="3 4" key="1">
    <citation type="submission" date="2020-08" db="EMBL/GenBank/DDBJ databases">
        <title>Genomic Encyclopedia of Type Strains, Phase III (KMG-III): the genomes of soil and plant-associated and newly described type strains.</title>
        <authorList>
            <person name="Whitman W."/>
        </authorList>
    </citation>
    <scope>NUCLEOTIDE SEQUENCE [LARGE SCALE GENOMIC DNA]</scope>
    <source>
        <strain evidence="3 4">CECT 3287</strain>
    </source>
</reference>
<dbReference type="RefSeq" id="WP_183222133.1">
    <property type="nucleotide sequence ID" value="NZ_BMPW01000013.1"/>
</dbReference>
<dbReference type="Gene3D" id="3.40.50.10540">
    <property type="entry name" value="Crotonobetainyl-coa:carnitine coa-transferase, domain 1"/>
    <property type="match status" value="1"/>
</dbReference>
<evidence type="ECO:0000313" key="3">
    <source>
        <dbReference type="EMBL" id="MBB3096680.1"/>
    </source>
</evidence>
<dbReference type="GO" id="GO:0008111">
    <property type="term" value="F:alpha-methylacyl-CoA racemase activity"/>
    <property type="evidence" value="ECO:0007669"/>
    <property type="project" value="UniProtKB-EC"/>
</dbReference>
<organism evidence="3 4">
    <name type="scientific">Actinoplanes campanulatus</name>
    <dbReference type="NCBI Taxonomy" id="113559"/>
    <lineage>
        <taxon>Bacteria</taxon>
        <taxon>Bacillati</taxon>
        <taxon>Actinomycetota</taxon>
        <taxon>Actinomycetes</taxon>
        <taxon>Micromonosporales</taxon>
        <taxon>Micromonosporaceae</taxon>
        <taxon>Actinoplanes</taxon>
    </lineage>
</organism>
<dbReference type="EMBL" id="JACHXF010000009">
    <property type="protein sequence ID" value="MBB3096680.1"/>
    <property type="molecule type" value="Genomic_DNA"/>
</dbReference>
<sequence length="364" mass="38687">MSSRGPLDGIRVVELAGLAPAPFGCMILADLGADVVLVDRPGGTGPIGPMQRGRRRVTVDLKSETGRAELLGLIERADVLVEGYRPGVAERLGFGPDDCERINPRLIYARMTGWGQDGPLAKAAGHDIDYIAISGALEPLGRPGERPHAPVNLLGDFAGGGMLLAVGVLAALVERGVSGRGQVIDAAMVDGSSLLMTFLHGFLAEGRWPGGRGQNLLDGGAPFYDTYQASDGGYLAVGSLEPQFYAALLKGLGLDDDPDLPGQFDFAAWPELRRRFTERFAQRTRDEWASIFEGLDACVSPVLSLTEAPDHPHNRARNAFIEVDGVVQPAPAPRLSRTPAPTPEAVKPATVTEILSGWAQIKTI</sequence>
<dbReference type="Proteomes" id="UP000590749">
    <property type="component" value="Unassembled WGS sequence"/>
</dbReference>